<evidence type="ECO:0000313" key="2">
    <source>
        <dbReference type="Proteomes" id="UP000663249"/>
    </source>
</evidence>
<sequence>MMWLSPPKKLAAFVSNSLTSATESAHGLVRIATQAQTNTGAADDVVITPKKLAAFVSNSLTSATESAHGLVRIATQAQTNTGAADDVVITPKKLAAFVSNSLTSATESAHGLVRIATQAQTNTGAADDVVITPKKLAAYVASKSNLIGIQGSFKNLALSSGGSDRYVSAAIDELLVEDTSGFFLKLSNISLTIDTTAYGANGLDSGSATASTWYSIWAISNATGSVVAGLLSINVNLPALPAGYTHKARIGWLRTDASLYPLRFSQFGKRAHYDLGGNVPSFPTVATGAASTAITVSLASLVPPTAKYAHLVGGTANGGYIGFAPAGGFVSTPGAGYLSPSQPNGFPFAGGYNASSPVPTAVGTINLRSLSVMYCATGASSILQCMGWEDNL</sequence>
<organism evidence="1 2">
    <name type="scientific">Pseudomonas hygromyciniae</name>
    <dbReference type="NCBI Taxonomy" id="2812000"/>
    <lineage>
        <taxon>Bacteria</taxon>
        <taxon>Pseudomonadati</taxon>
        <taxon>Pseudomonadota</taxon>
        <taxon>Gammaproteobacteria</taxon>
        <taxon>Pseudomonadales</taxon>
        <taxon>Pseudomonadaceae</taxon>
        <taxon>Pseudomonas</taxon>
    </lineage>
</organism>
<dbReference type="EMBL" id="CP070506">
    <property type="protein sequence ID" value="QSB41845.1"/>
    <property type="molecule type" value="Genomic_DNA"/>
</dbReference>
<reference evidence="1 2" key="1">
    <citation type="submission" date="2021-02" db="EMBL/GenBank/DDBJ databases">
        <title>Genomic and phenotypic characterization of Pseudomonas hygromyciniae, a novel bacterial species discovered from a commercially purchased antibiotic vial.</title>
        <authorList>
            <person name="Turner T.L."/>
            <person name="Mitra S.D."/>
            <person name="Kochan T.J."/>
            <person name="Pincus N.B."/>
            <person name="Lebrun-Corbin M."/>
            <person name="Cheung B."/>
            <person name="Gatesy S.W."/>
            <person name="Afzal T."/>
            <person name="Ozer E.A."/>
            <person name="Hauser A.R."/>
        </authorList>
    </citation>
    <scope>NUCLEOTIDE SEQUENCE [LARGE SCALE GENOMIC DNA]</scope>
    <source>
        <strain evidence="1 2">SDM007</strain>
    </source>
</reference>
<evidence type="ECO:0000313" key="1">
    <source>
        <dbReference type="EMBL" id="QSB41845.1"/>
    </source>
</evidence>
<name>A0ABX7K549_9PSED</name>
<dbReference type="RefSeq" id="WP_205519009.1">
    <property type="nucleotide sequence ID" value="NZ_CP070506.1"/>
</dbReference>
<gene>
    <name evidence="1" type="ORF">JTY93_11125</name>
</gene>
<evidence type="ECO:0008006" key="3">
    <source>
        <dbReference type="Google" id="ProtNLM"/>
    </source>
</evidence>
<proteinExistence type="predicted"/>
<accession>A0ABX7K549</accession>
<protein>
    <recommendedName>
        <fullName evidence="3">Phage tail protein</fullName>
    </recommendedName>
</protein>
<keyword evidence="2" id="KW-1185">Reference proteome</keyword>
<dbReference type="Proteomes" id="UP000663249">
    <property type="component" value="Chromosome"/>
</dbReference>